<keyword evidence="1" id="KW-0472">Membrane</keyword>
<organism evidence="3 4">
    <name type="scientific">Actinoallomurus spadix</name>
    <dbReference type="NCBI Taxonomy" id="79912"/>
    <lineage>
        <taxon>Bacteria</taxon>
        <taxon>Bacillati</taxon>
        <taxon>Actinomycetota</taxon>
        <taxon>Actinomycetes</taxon>
        <taxon>Streptosporangiales</taxon>
        <taxon>Thermomonosporaceae</taxon>
        <taxon>Actinoallomurus</taxon>
    </lineage>
</organism>
<gene>
    <name evidence="3" type="ORF">GCM10010151_17570</name>
</gene>
<dbReference type="InterPro" id="IPR036551">
    <property type="entry name" value="Flavin_trans-like"/>
</dbReference>
<dbReference type="PANTHER" id="PTHR14359">
    <property type="entry name" value="HOMO-OLIGOMERIC FLAVIN CONTAINING CYS DECARBOXYLASE FAMILY"/>
    <property type="match status" value="1"/>
</dbReference>
<evidence type="ECO:0000313" key="4">
    <source>
        <dbReference type="Proteomes" id="UP001501822"/>
    </source>
</evidence>
<dbReference type="SUPFAM" id="SSF52507">
    <property type="entry name" value="Homo-oligomeric flavin-containing Cys decarboxylases, HFCD"/>
    <property type="match status" value="1"/>
</dbReference>
<dbReference type="RefSeq" id="WP_252809447.1">
    <property type="nucleotide sequence ID" value="NZ_BAAABM010000010.1"/>
</dbReference>
<sequence>MKSHFNLLVGASGAANVINLPGYLIALRRLPRVRVHVVMTGTAARLLPIETVRLVSDAAYGEGDGNLDPGHARLAAWADRFIVLPATAHTLAQVAHGLAGNLLTATLLAHEGAAIFFPSMNAAMWRKPSVQRNVARLRADGYHVADPVMAPAWEIASEAVRTGPGLPSPAQVAGIVEEIITPHLTAVPDEEAR</sequence>
<dbReference type="Proteomes" id="UP001501822">
    <property type="component" value="Unassembled WGS sequence"/>
</dbReference>
<keyword evidence="1" id="KW-0812">Transmembrane</keyword>
<feature type="domain" description="Flavoprotein" evidence="2">
    <location>
        <begin position="6"/>
        <end position="145"/>
    </location>
</feature>
<protein>
    <recommendedName>
        <fullName evidence="2">Flavoprotein domain-containing protein</fullName>
    </recommendedName>
</protein>
<dbReference type="EMBL" id="BAAABM010000010">
    <property type="protein sequence ID" value="GAA0328112.1"/>
    <property type="molecule type" value="Genomic_DNA"/>
</dbReference>
<keyword evidence="4" id="KW-1185">Reference proteome</keyword>
<keyword evidence="1" id="KW-1133">Transmembrane helix</keyword>
<proteinExistence type="predicted"/>
<dbReference type="PANTHER" id="PTHR14359:SF6">
    <property type="entry name" value="PHOSPHOPANTOTHENOYLCYSTEINE DECARBOXYLASE"/>
    <property type="match status" value="1"/>
</dbReference>
<name>A0ABP3FYS4_9ACTN</name>
<dbReference type="Pfam" id="PF02441">
    <property type="entry name" value="Flavoprotein"/>
    <property type="match status" value="1"/>
</dbReference>
<evidence type="ECO:0000256" key="1">
    <source>
        <dbReference type="SAM" id="Phobius"/>
    </source>
</evidence>
<evidence type="ECO:0000313" key="3">
    <source>
        <dbReference type="EMBL" id="GAA0328112.1"/>
    </source>
</evidence>
<dbReference type="InterPro" id="IPR003382">
    <property type="entry name" value="Flavoprotein"/>
</dbReference>
<evidence type="ECO:0000259" key="2">
    <source>
        <dbReference type="Pfam" id="PF02441"/>
    </source>
</evidence>
<feature type="transmembrane region" description="Helical" evidence="1">
    <location>
        <begin position="6"/>
        <end position="26"/>
    </location>
</feature>
<reference evidence="4" key="1">
    <citation type="journal article" date="2019" name="Int. J. Syst. Evol. Microbiol.">
        <title>The Global Catalogue of Microorganisms (GCM) 10K type strain sequencing project: providing services to taxonomists for standard genome sequencing and annotation.</title>
        <authorList>
            <consortium name="The Broad Institute Genomics Platform"/>
            <consortium name="The Broad Institute Genome Sequencing Center for Infectious Disease"/>
            <person name="Wu L."/>
            <person name="Ma J."/>
        </authorList>
    </citation>
    <scope>NUCLEOTIDE SEQUENCE [LARGE SCALE GENOMIC DNA]</scope>
    <source>
        <strain evidence="4">JCM 3146</strain>
    </source>
</reference>
<accession>A0ABP3FYS4</accession>
<comment type="caution">
    <text evidence="3">The sequence shown here is derived from an EMBL/GenBank/DDBJ whole genome shotgun (WGS) entry which is preliminary data.</text>
</comment>
<dbReference type="Gene3D" id="3.40.50.1950">
    <property type="entry name" value="Flavin prenyltransferase-like"/>
    <property type="match status" value="1"/>
</dbReference>